<dbReference type="eggNOG" id="ENOG502Z83I">
    <property type="taxonomic scope" value="Bacteria"/>
</dbReference>
<comment type="caution">
    <text evidence="3">The sequence shown here is derived from an EMBL/GenBank/DDBJ whole genome shotgun (WGS) entry which is preliminary data.</text>
</comment>
<dbReference type="RefSeq" id="WP_009483755.1">
    <property type="nucleotide sequence ID" value="NZ_BAFE01000094.1"/>
</dbReference>
<organism evidence="3 4">
    <name type="scientific">Mobilicoccus pelagius NBRC 104925</name>
    <dbReference type="NCBI Taxonomy" id="1089455"/>
    <lineage>
        <taxon>Bacteria</taxon>
        <taxon>Bacillati</taxon>
        <taxon>Actinomycetota</taxon>
        <taxon>Actinomycetes</taxon>
        <taxon>Micrococcales</taxon>
        <taxon>Dermatophilaceae</taxon>
        <taxon>Mobilicoccus</taxon>
    </lineage>
</organism>
<dbReference type="Proteomes" id="UP000004367">
    <property type="component" value="Unassembled WGS sequence"/>
</dbReference>
<protein>
    <recommendedName>
        <fullName evidence="2">PPi-type phosphoenolpyruvate carboxykinase lobe 2 domain-containing protein</fullName>
    </recommendedName>
</protein>
<evidence type="ECO:0000259" key="2">
    <source>
        <dbReference type="Pfam" id="PF26300"/>
    </source>
</evidence>
<reference evidence="3 4" key="1">
    <citation type="submission" date="2012-02" db="EMBL/GenBank/DDBJ databases">
        <title>Whole genome shotgun sequence of Mobilicoccus pelagius NBRC 104925.</title>
        <authorList>
            <person name="Yoshida Y."/>
            <person name="Hosoyama A."/>
            <person name="Tsuchikane K."/>
            <person name="Katsumata H."/>
            <person name="Yamazaki S."/>
            <person name="Fujita N."/>
        </authorList>
    </citation>
    <scope>NUCLEOTIDE SEQUENCE [LARGE SCALE GENOMIC DNA]</scope>
    <source>
        <strain evidence="3 4">NBRC 104925</strain>
    </source>
</reference>
<dbReference type="Pfam" id="PF26300">
    <property type="entry name" value="PEPCK_PPi_lobe_2"/>
    <property type="match status" value="1"/>
</dbReference>
<dbReference type="AlphaFoldDB" id="H5UW04"/>
<dbReference type="STRING" id="1089455.MOPEL_135_01500"/>
<gene>
    <name evidence="3" type="ORF">MOPEL_135_01500</name>
</gene>
<accession>H5UW04</accession>
<evidence type="ECO:0000313" key="3">
    <source>
        <dbReference type="EMBL" id="GAB49912.1"/>
    </source>
</evidence>
<name>H5UW04_9MICO</name>
<evidence type="ECO:0000256" key="1">
    <source>
        <dbReference type="SAM" id="MobiDB-lite"/>
    </source>
</evidence>
<proteinExistence type="predicted"/>
<sequence>MATSTTDPDASTPQDPRPGDTASAVPESRRVAIDLRLAQAGYPTPGFDDTDTGRLMRPILARERELNRRLSERLCATDGRIQSWLDDYLADTGVTPGLPRRTLILDEPGLARELSLPHDGDTFTSPLLSSYRLANGVLHNPANDRRTTAGVFHIAEGGLPIPDDKIAVPKPVFARLLELAFRPPEADLLLPYTGNQDEGIGCFVSLLLRPLVAPEVPGWVPEKRMETRFVVPGGLVANLDFVEGIFGNAGDPHLPENDASLAPATWTGHTGLVVLAPHLTSLTKKELGLPHTSEATERQRRDGMCWDTEDERYNGGQAFKVCARDERGVIVTVIADNYFGYCKKEVKSQISYSANLFGNAEEEHAGGALVYAAYDLGRRYHEKSCGDDYTLAEVLARDPDRFRRAAEGHAVDTQLPNVVLVPANTHYSLRDLSATWTNPNGSEGSIRLRADRIYMSPNGYRVQMVQSTSDRTHWTLVGTAPAVTSCHKPATVSGGGKSEISKAITDAIIGGDAYAPDIDADLDEVARIVGGDYSDRFLDPERRTDHRPILAESRSIGSVIKLLTPSEDYTPEYNAWLESIPAHIRELVYVVKRFHRPEWGEDWRGHFTVGVINGRKGNNLRVDDGKITVNMLRVGFEQDGSWRLFGLRHDFHPAVKVQTEDDITASTVVPGTLLGRDPNRSYKLVENCEQLLFQRPDEAINRGYDKQTERDLTRPDTFLSNFEPLTRGDVTELREDAVNFSFFTDPMSTMLARFADSTSGPSFVVSSAHPRLVGGKRSKNPRYLQQRPDRTDAIGTAVADLASHLWDRRPTTEELPLPVDVVAAGRRNNPPEPGVPPLCAYNPLHYMEPPELLAEFISSMTGKSPSTTGAGSEGAMTKGPFNPLPAVLDLNAALLSFALGTYDGWLSAAGYVGPHMRIDHDFSLLVPEVFSRMTPEERDARRLVEQGCLEKLEDFEYEGRTILASRLGYRMTQAFARTYFGRIFLHPHVVFPPEMLQPELQDPVVFAESVDVIVTTHKRVAQAYIDDGTISLAVPPLRALLEIMANGTSAEGWTLQSPEFRELFTRESILAADWYAERLHSKAQAAADRAAAGRAALEEFAATPGNEESAARLDIDSRIVAARAEVEKFTSEQWRHNLVGTVGRQPL</sequence>
<evidence type="ECO:0000313" key="4">
    <source>
        <dbReference type="Proteomes" id="UP000004367"/>
    </source>
</evidence>
<feature type="compositionally biased region" description="Polar residues" evidence="1">
    <location>
        <begin position="1"/>
        <end position="14"/>
    </location>
</feature>
<keyword evidence="4" id="KW-1185">Reference proteome</keyword>
<feature type="domain" description="PPi-type phosphoenolpyruvate carboxykinase lobe 2" evidence="2">
    <location>
        <begin position="517"/>
        <end position="621"/>
    </location>
</feature>
<dbReference type="EMBL" id="BAFE01000094">
    <property type="protein sequence ID" value="GAB49912.1"/>
    <property type="molecule type" value="Genomic_DNA"/>
</dbReference>
<feature type="region of interest" description="Disordered" evidence="1">
    <location>
        <begin position="1"/>
        <end position="27"/>
    </location>
</feature>
<dbReference type="InterPro" id="IPR058710">
    <property type="entry name" value="PEPCK_lobe_2"/>
</dbReference>